<evidence type="ECO:0000313" key="1">
    <source>
        <dbReference type="EMBL" id="ADE85677.1"/>
    </source>
</evidence>
<name>D5AUN8_RHOCB</name>
<dbReference type="HOGENOM" id="CLU_133117_0_0_5"/>
<dbReference type="KEGG" id="rcp:RCAP_rcc01933"/>
<organism evidence="1 2">
    <name type="scientific">Rhodobacter capsulatus (strain ATCC BAA-309 / NBRC 16581 / SB1003)</name>
    <dbReference type="NCBI Taxonomy" id="272942"/>
    <lineage>
        <taxon>Bacteria</taxon>
        <taxon>Pseudomonadati</taxon>
        <taxon>Pseudomonadota</taxon>
        <taxon>Alphaproteobacteria</taxon>
        <taxon>Rhodobacterales</taxon>
        <taxon>Rhodobacter group</taxon>
        <taxon>Rhodobacter</taxon>
    </lineage>
</organism>
<reference evidence="1 2" key="2">
    <citation type="journal article" date="2010" name="J. Bacteriol.">
        <title>Complete genome sequence of the photosynthetic purple nonsulfur bacterium Rhodobacter capsulatus SB 1003.</title>
        <authorList>
            <person name="Strnad H."/>
            <person name="Lapidus A."/>
            <person name="Paces J."/>
            <person name="Ulbrich P."/>
            <person name="Vlcek C."/>
            <person name="Paces V."/>
            <person name="Haselkorn R."/>
        </authorList>
    </citation>
    <scope>NUCLEOTIDE SEQUENCE [LARGE SCALE GENOMIC DNA]</scope>
    <source>
        <strain evidence="2">ATCC BAA-309 / NBRC 16581 / SB1003</strain>
    </source>
</reference>
<reference key="1">
    <citation type="submission" date="2008-12" db="EMBL/GenBank/DDBJ databases">
        <title>Complete genome sequence of Rhodobacter capsulatus SB1003.</title>
        <authorList>
            <person name="Strnad H."/>
            <person name="Lapidus A."/>
            <person name="Vlcek C."/>
            <person name="Ulbrich P."/>
            <person name="Paces J."/>
            <person name="Maltsev N."/>
            <person name="Kumar V."/>
            <person name="Kogan Y."/>
            <person name="Milgram A."/>
            <person name="Rebrekov D."/>
            <person name="Mazur M."/>
            <person name="Cox R."/>
            <person name="Kyrpides N."/>
            <person name="Kolar M."/>
            <person name="Sachova J."/>
            <person name="Ridl J."/>
            <person name="Ivanova N."/>
            <person name="Kapatral V."/>
            <person name="Los T."/>
            <person name="Lykidis A."/>
            <person name="Mikhailova N."/>
            <person name="Reznik G."/>
            <person name="Vasieva O."/>
            <person name="Fonstein M."/>
            <person name="Paces V."/>
            <person name="Haselkorn R."/>
        </authorList>
    </citation>
    <scope>NUCLEOTIDE SEQUENCE</scope>
    <source>
        <strain>SB1003</strain>
    </source>
</reference>
<dbReference type="EMBL" id="CP001312">
    <property type="protein sequence ID" value="ADE85677.1"/>
    <property type="molecule type" value="Genomic_DNA"/>
</dbReference>
<dbReference type="Proteomes" id="UP000002361">
    <property type="component" value="Chromosome"/>
</dbReference>
<keyword evidence="2" id="KW-1185">Reference proteome</keyword>
<gene>
    <name evidence="1" type="ordered locus">RCAP_rcc01933</name>
</gene>
<dbReference type="AlphaFoldDB" id="D5AUN8"/>
<proteinExistence type="predicted"/>
<sequence>MPGLGVIVMTDFFARLRAGRRFALVMAFGAGLGGAAPFGLSGAAAQDLVTGGQPPAPIIVRNDLGGDVGAFANRIRAMAAAGQTVEIRGACYSACTMYLGLPGSCINRNSQFGFHRPSYFGLALAPEEFDFWSRVIAAHYPPALRDWYLREGRYSVGLRTISGAQLIDLGVPECHRA</sequence>
<accession>D5AUN8</accession>
<dbReference type="STRING" id="272942.RCAP_rcc01933"/>
<evidence type="ECO:0000313" key="2">
    <source>
        <dbReference type="Proteomes" id="UP000002361"/>
    </source>
</evidence>
<dbReference type="eggNOG" id="ENOG5030TTC">
    <property type="taxonomic scope" value="Bacteria"/>
</dbReference>
<protein>
    <submittedName>
        <fullName evidence="1">Uncharacterized protein</fullName>
    </submittedName>
</protein>